<reference evidence="1 3" key="2">
    <citation type="journal article" date="2011" name="PLoS Biol.">
        <title>Modernizing reference genome assemblies.</title>
        <authorList>
            <person name="Church D.M."/>
            <person name="Schneider V.A."/>
            <person name="Graves T."/>
            <person name="Auger K."/>
            <person name="Cunningham F."/>
            <person name="Bouk N."/>
            <person name="Chen H.C."/>
            <person name="Agarwala R."/>
            <person name="McLaren W.M."/>
            <person name="Ritchie G.R."/>
            <person name="Albracht D."/>
            <person name="Kremitzki M."/>
            <person name="Rock S."/>
            <person name="Kotkiewicz H."/>
            <person name="Kremitzki C."/>
            <person name="Wollam A."/>
            <person name="Trani L."/>
            <person name="Fulton L."/>
            <person name="Fulton R."/>
            <person name="Matthews L."/>
            <person name="Whitehead S."/>
            <person name="Chow W."/>
            <person name="Torrance J."/>
            <person name="Dunn M."/>
            <person name="Harden G."/>
            <person name="Threadgold G."/>
            <person name="Wood J."/>
            <person name="Collins J."/>
            <person name="Heath P."/>
            <person name="Griffiths G."/>
            <person name="Pelan S."/>
            <person name="Grafham D."/>
            <person name="Eichler E.E."/>
            <person name="Weinstock G."/>
            <person name="Mardis E.R."/>
            <person name="Wilson R.K."/>
            <person name="Howe K."/>
            <person name="Flicek P."/>
            <person name="Hubbard T."/>
        </authorList>
    </citation>
    <scope>NUCLEOTIDE SEQUENCE [LARGE SCALE GENOMIC DNA]</scope>
    <source>
        <strain evidence="1 3">C57BL/6J</strain>
    </source>
</reference>
<dbReference type="Antibodypedia" id="3461">
    <property type="antibodies" value="1271 antibodies from 43 providers"/>
</dbReference>
<organism evidence="1 3">
    <name type="scientific">Mus musculus</name>
    <name type="common">Mouse</name>
    <dbReference type="NCBI Taxonomy" id="10090"/>
    <lineage>
        <taxon>Eukaryota</taxon>
        <taxon>Metazoa</taxon>
        <taxon>Chordata</taxon>
        <taxon>Craniata</taxon>
        <taxon>Vertebrata</taxon>
        <taxon>Euteleostomi</taxon>
        <taxon>Mammalia</taxon>
        <taxon>Eutheria</taxon>
        <taxon>Euarchontoglires</taxon>
        <taxon>Glires</taxon>
        <taxon>Rodentia</taxon>
        <taxon>Myomorpha</taxon>
        <taxon>Muroidea</taxon>
        <taxon>Muridae</taxon>
        <taxon>Murinae</taxon>
        <taxon>Mus</taxon>
        <taxon>Mus</taxon>
    </lineage>
</organism>
<dbReference type="Proteomes" id="UP000000589">
    <property type="component" value="Chromosome 5"/>
</dbReference>
<reference evidence="1" key="3">
    <citation type="submission" date="2025-08" db="UniProtKB">
        <authorList>
            <consortium name="Ensembl"/>
        </authorList>
    </citation>
    <scope>IDENTIFICATION</scope>
    <source>
        <strain evidence="1">C57BL/6J</strain>
    </source>
</reference>
<sequence>MNFLCSQPNECSGRVFWRSCCGLSRDPQMLKNCPQRE</sequence>
<protein>
    <submittedName>
        <fullName evidence="1">Thymidylate synthase</fullName>
    </submittedName>
</protein>
<dbReference type="ExpressionAtlas" id="A0A0G2JGF0">
    <property type="expression patterns" value="baseline and differential"/>
</dbReference>
<dbReference type="Bgee" id="ENSMUSG00000025747">
    <property type="expression patterns" value="Expressed in blastoderm cell in morula and 172 other cell types or tissues"/>
</dbReference>
<reference evidence="1" key="4">
    <citation type="submission" date="2025-09" db="UniProtKB">
        <authorList>
            <consortium name="Ensembl"/>
        </authorList>
    </citation>
    <scope>IDENTIFICATION</scope>
    <source>
        <strain evidence="1">C57BL/6J</strain>
    </source>
</reference>
<gene>
    <name evidence="1 2" type="primary">Tyms</name>
</gene>
<evidence type="ECO:0000313" key="3">
    <source>
        <dbReference type="Proteomes" id="UP000000589"/>
    </source>
</evidence>
<proteinExistence type="predicted"/>
<dbReference type="VEuPathDB" id="HostDB:ENSMUSG00000025747"/>
<dbReference type="AGR" id="MGI:98878"/>
<accession>A0A0G2JGF0</accession>
<keyword evidence="3" id="KW-1185">Reference proteome</keyword>
<dbReference type="AlphaFoldDB" id="A0A0G2JGF0"/>
<dbReference type="MGI" id="MGI:98878">
    <property type="gene designation" value="Tyms"/>
</dbReference>
<dbReference type="Ensembl" id="ENSMUST00000146520.5">
    <property type="protein sequence ID" value="ENSMUSP00000143540.2"/>
    <property type="gene ID" value="ENSMUSG00000025747.13"/>
</dbReference>
<dbReference type="GeneTree" id="ENSGT00390000014786"/>
<evidence type="ECO:0000313" key="1">
    <source>
        <dbReference type="Ensembl" id="ENSMUSP00000143540.2"/>
    </source>
</evidence>
<name>A0A0G2JGF0_MOUSE</name>
<evidence type="ECO:0000313" key="2">
    <source>
        <dbReference type="MGI" id="MGI:98878"/>
    </source>
</evidence>
<reference evidence="1 3" key="1">
    <citation type="journal article" date="2009" name="PLoS Biol.">
        <title>Lineage-specific biology revealed by a finished genome assembly of the mouse.</title>
        <authorList>
            <consortium name="Mouse Genome Sequencing Consortium"/>
            <person name="Church D.M."/>
            <person name="Goodstadt L."/>
            <person name="Hillier L.W."/>
            <person name="Zody M.C."/>
            <person name="Goldstein S."/>
            <person name="She X."/>
            <person name="Bult C.J."/>
            <person name="Agarwala R."/>
            <person name="Cherry J.L."/>
            <person name="DiCuccio M."/>
            <person name="Hlavina W."/>
            <person name="Kapustin Y."/>
            <person name="Meric P."/>
            <person name="Maglott D."/>
            <person name="Birtle Z."/>
            <person name="Marques A.C."/>
            <person name="Graves T."/>
            <person name="Zhou S."/>
            <person name="Teague B."/>
            <person name="Potamousis K."/>
            <person name="Churas C."/>
            <person name="Place M."/>
            <person name="Herschleb J."/>
            <person name="Runnheim R."/>
            <person name="Forrest D."/>
            <person name="Amos-Landgraf J."/>
            <person name="Schwartz D.C."/>
            <person name="Cheng Z."/>
            <person name="Lindblad-Toh K."/>
            <person name="Eichler E.E."/>
            <person name="Ponting C.P."/>
        </authorList>
    </citation>
    <scope>NUCLEOTIDE SEQUENCE [LARGE SCALE GENOMIC DNA]</scope>
    <source>
        <strain evidence="1 3">C57BL/6J</strain>
    </source>
</reference>